<dbReference type="SUPFAM" id="SSF49265">
    <property type="entry name" value="Fibronectin type III"/>
    <property type="match status" value="5"/>
</dbReference>
<dbReference type="InterPro" id="IPR036116">
    <property type="entry name" value="FN3_sf"/>
</dbReference>
<evidence type="ECO:0000259" key="19">
    <source>
        <dbReference type="PROSITE" id="PS50853"/>
    </source>
</evidence>
<dbReference type="InterPro" id="IPR002011">
    <property type="entry name" value="Tyr_kinase_rcpt_2_CS"/>
</dbReference>
<dbReference type="InterPro" id="IPR013783">
    <property type="entry name" value="Ig-like_fold"/>
</dbReference>
<evidence type="ECO:0000256" key="5">
    <source>
        <dbReference type="ARBA" id="ARBA00022737"/>
    </source>
</evidence>
<dbReference type="Gene3D" id="2.120.10.30">
    <property type="entry name" value="TolB, C-terminal domain"/>
    <property type="match status" value="3"/>
</dbReference>
<evidence type="ECO:0000256" key="13">
    <source>
        <dbReference type="ARBA" id="ARBA00023180"/>
    </source>
</evidence>
<dbReference type="GO" id="GO:0007169">
    <property type="term" value="P:cell surface receptor protein tyrosine kinase signaling pathway"/>
    <property type="evidence" value="ECO:0007669"/>
    <property type="project" value="InterPro"/>
</dbReference>
<dbReference type="GO" id="GO:0004714">
    <property type="term" value="F:transmembrane receptor protein tyrosine kinase activity"/>
    <property type="evidence" value="ECO:0007669"/>
    <property type="project" value="UniProtKB-EC"/>
</dbReference>
<evidence type="ECO:0000256" key="4">
    <source>
        <dbReference type="ARBA" id="ARBA00022692"/>
    </source>
</evidence>
<organism evidence="20 21">
    <name type="scientific">Hermetia illucens</name>
    <name type="common">Black soldier fly</name>
    <dbReference type="NCBI Taxonomy" id="343691"/>
    <lineage>
        <taxon>Eukaryota</taxon>
        <taxon>Metazoa</taxon>
        <taxon>Ecdysozoa</taxon>
        <taxon>Arthropoda</taxon>
        <taxon>Hexapoda</taxon>
        <taxon>Insecta</taxon>
        <taxon>Pterygota</taxon>
        <taxon>Neoptera</taxon>
        <taxon>Endopterygota</taxon>
        <taxon>Diptera</taxon>
        <taxon>Brachycera</taxon>
        <taxon>Stratiomyomorpha</taxon>
        <taxon>Stratiomyidae</taxon>
        <taxon>Hermetiinae</taxon>
        <taxon>Hermetia</taxon>
    </lineage>
</organism>
<dbReference type="SUPFAM" id="SSF56112">
    <property type="entry name" value="Protein kinase-like (PK-like)"/>
    <property type="match status" value="1"/>
</dbReference>
<evidence type="ECO:0000256" key="14">
    <source>
        <dbReference type="ARBA" id="ARBA00051243"/>
    </source>
</evidence>
<dbReference type="EC" id="2.7.10.1" evidence="16"/>
<dbReference type="InterPro" id="IPR050122">
    <property type="entry name" value="RTK"/>
</dbReference>
<evidence type="ECO:0000256" key="3">
    <source>
        <dbReference type="ARBA" id="ARBA00022679"/>
    </source>
</evidence>
<evidence type="ECO:0000256" key="8">
    <source>
        <dbReference type="ARBA" id="ARBA00022840"/>
    </source>
</evidence>
<dbReference type="CDD" id="cd00063">
    <property type="entry name" value="FN3"/>
    <property type="match status" value="6"/>
</dbReference>
<dbReference type="InterPro" id="IPR011009">
    <property type="entry name" value="Kinase-like_dom_sf"/>
</dbReference>
<keyword evidence="4 16" id="KW-0812">Transmembrane</keyword>
<dbReference type="InterPro" id="IPR011042">
    <property type="entry name" value="6-blade_b-propeller_TolB-like"/>
</dbReference>
<feature type="transmembrane region" description="Helical" evidence="17">
    <location>
        <begin position="1939"/>
        <end position="1964"/>
    </location>
</feature>
<dbReference type="GO" id="GO:0007399">
    <property type="term" value="P:nervous system development"/>
    <property type="evidence" value="ECO:0007669"/>
    <property type="project" value="UniProtKB-ARBA"/>
</dbReference>
<evidence type="ECO:0000259" key="18">
    <source>
        <dbReference type="PROSITE" id="PS50011"/>
    </source>
</evidence>
<dbReference type="SMART" id="SM00135">
    <property type="entry name" value="LY"/>
    <property type="match status" value="3"/>
</dbReference>
<dbReference type="FunCoup" id="A0A7R8YZV3">
    <property type="interactions" value="81"/>
</dbReference>
<proteinExistence type="inferred from homology"/>
<dbReference type="InterPro" id="IPR000719">
    <property type="entry name" value="Prot_kinase_dom"/>
</dbReference>
<dbReference type="Pfam" id="PF07714">
    <property type="entry name" value="PK_Tyr_Ser-Thr"/>
    <property type="match status" value="1"/>
</dbReference>
<dbReference type="InterPro" id="IPR017441">
    <property type="entry name" value="Protein_kinase_ATP_BS"/>
</dbReference>
<dbReference type="FunFam" id="1.10.510.10:FF:000341">
    <property type="entry name" value="Tyrosine-protein kinase receptor"/>
    <property type="match status" value="1"/>
</dbReference>
<evidence type="ECO:0000256" key="12">
    <source>
        <dbReference type="ARBA" id="ARBA00023170"/>
    </source>
</evidence>
<keyword evidence="9 17" id="KW-1133">Transmembrane helix</keyword>
<dbReference type="InParanoid" id="A0A7R8YZV3"/>
<protein>
    <recommendedName>
        <fullName evidence="16">Tyrosine-protein kinase receptor</fullName>
        <ecNumber evidence="16">2.7.10.1</ecNumber>
    </recommendedName>
</protein>
<dbReference type="CDD" id="cd05044">
    <property type="entry name" value="PTKc_c-ros"/>
    <property type="match status" value="1"/>
</dbReference>
<keyword evidence="10 17" id="KW-0472">Membrane</keyword>
<dbReference type="InterPro" id="IPR000033">
    <property type="entry name" value="LDLR_classB_rpt"/>
</dbReference>
<reference evidence="20 21" key="1">
    <citation type="submission" date="2020-11" db="EMBL/GenBank/DDBJ databases">
        <authorList>
            <person name="Wallbank WR R."/>
            <person name="Pardo Diaz C."/>
            <person name="Kozak K."/>
            <person name="Martin S."/>
            <person name="Jiggins C."/>
            <person name="Moest M."/>
            <person name="Warren A I."/>
            <person name="Generalovic N T."/>
            <person name="Byers J.R.P. K."/>
            <person name="Montejo-Kovacevich G."/>
            <person name="Yen C E."/>
        </authorList>
    </citation>
    <scope>NUCLEOTIDE SEQUENCE [LARGE SCALE GENOMIC DNA]</scope>
</reference>
<dbReference type="GO" id="GO:0030154">
    <property type="term" value="P:cell differentiation"/>
    <property type="evidence" value="ECO:0007669"/>
    <property type="project" value="UniProtKB-ARBA"/>
</dbReference>
<dbReference type="Proteomes" id="UP000594454">
    <property type="component" value="Chromosome 5"/>
</dbReference>
<dbReference type="InterPro" id="IPR020635">
    <property type="entry name" value="Tyr_kinase_cat_dom"/>
</dbReference>
<keyword evidence="3" id="KW-0808">Transferase</keyword>
<dbReference type="PANTHER" id="PTHR24416:SF527">
    <property type="entry name" value="PROTO-ONCOGENE TYROSINE-PROTEIN KINASE ROS"/>
    <property type="match status" value="1"/>
</dbReference>
<keyword evidence="13" id="KW-0325">Glycoprotein</keyword>
<dbReference type="GO" id="GO:0043235">
    <property type="term" value="C:receptor complex"/>
    <property type="evidence" value="ECO:0007669"/>
    <property type="project" value="TreeGrafter"/>
</dbReference>
<keyword evidence="8 15" id="KW-0067">ATP-binding</keyword>
<keyword evidence="2 16" id="KW-0597">Phosphoprotein</keyword>
<evidence type="ECO:0000313" key="21">
    <source>
        <dbReference type="Proteomes" id="UP000594454"/>
    </source>
</evidence>
<evidence type="ECO:0000256" key="7">
    <source>
        <dbReference type="ARBA" id="ARBA00022777"/>
    </source>
</evidence>
<evidence type="ECO:0000256" key="2">
    <source>
        <dbReference type="ARBA" id="ARBA00022553"/>
    </source>
</evidence>
<feature type="domain" description="Protein kinase" evidence="18">
    <location>
        <begin position="2027"/>
        <end position="2297"/>
    </location>
</feature>
<dbReference type="OrthoDB" id="65481at2759"/>
<dbReference type="InterPro" id="IPR001245">
    <property type="entry name" value="Ser-Thr/Tyr_kinase_cat_dom"/>
</dbReference>
<keyword evidence="5" id="KW-0677">Repeat</keyword>
<dbReference type="EMBL" id="LR899013">
    <property type="protein sequence ID" value="CAD7091669.1"/>
    <property type="molecule type" value="Genomic_DNA"/>
</dbReference>
<name>A0A7R8YZV3_HERIL</name>
<gene>
    <name evidence="20" type="ORF">HERILL_LOCUS14081</name>
</gene>
<dbReference type="PROSITE" id="PS50853">
    <property type="entry name" value="FN3"/>
    <property type="match status" value="4"/>
</dbReference>
<dbReference type="PROSITE" id="PS50011">
    <property type="entry name" value="PROTEIN_KINASE_DOM"/>
    <property type="match status" value="1"/>
</dbReference>
<dbReference type="PROSITE" id="PS00109">
    <property type="entry name" value="PROTEIN_KINASE_TYR"/>
    <property type="match status" value="1"/>
</dbReference>
<evidence type="ECO:0000313" key="20">
    <source>
        <dbReference type="EMBL" id="CAD7091669.1"/>
    </source>
</evidence>
<keyword evidence="21" id="KW-1185">Reference proteome</keyword>
<evidence type="ECO:0000256" key="11">
    <source>
        <dbReference type="ARBA" id="ARBA00023137"/>
    </source>
</evidence>
<dbReference type="GO" id="GO:0005886">
    <property type="term" value="C:plasma membrane"/>
    <property type="evidence" value="ECO:0007669"/>
    <property type="project" value="TreeGrafter"/>
</dbReference>
<evidence type="ECO:0000256" key="6">
    <source>
        <dbReference type="ARBA" id="ARBA00022741"/>
    </source>
</evidence>
<comment type="similarity">
    <text evidence="16">Belongs to the protein kinase superfamily. Tyr protein kinase family. Insulin receptor subfamily.</text>
</comment>
<dbReference type="SMART" id="SM00060">
    <property type="entry name" value="FN3"/>
    <property type="match status" value="8"/>
</dbReference>
<comment type="catalytic activity">
    <reaction evidence="14 16">
        <text>L-tyrosyl-[protein] + ATP = O-phospho-L-tyrosyl-[protein] + ADP + H(+)</text>
        <dbReference type="Rhea" id="RHEA:10596"/>
        <dbReference type="Rhea" id="RHEA-COMP:10136"/>
        <dbReference type="Rhea" id="RHEA-COMP:20101"/>
        <dbReference type="ChEBI" id="CHEBI:15378"/>
        <dbReference type="ChEBI" id="CHEBI:30616"/>
        <dbReference type="ChEBI" id="CHEBI:46858"/>
        <dbReference type="ChEBI" id="CHEBI:61978"/>
        <dbReference type="ChEBI" id="CHEBI:456216"/>
        <dbReference type="EC" id="2.7.10.1"/>
    </reaction>
</comment>
<feature type="domain" description="Fibronectin type-III" evidence="19">
    <location>
        <begin position="152"/>
        <end position="259"/>
    </location>
</feature>
<sequence>MSVREKHRKGEFISPLTYYQQVLLATLCLISLLLRSGSCFESALVSSAEKGGEDRSTETVVTDHITEACLANCPDENRTNSEHLNVGCGKDCYVKQCNWGCKLWEQALETSCQIVCNRSSDENMEPKEMYCVMGCNDAQSRYFRWLRTEVGIPRAPALVPDTLNATSLTLEWEIPPKLIDLTLGRSFVPKSYLVQWRYEEVDGDWKFCRNQSMGRNSTVRVDNLQPYTRYRFRVALPLSRKEDEVLISEQSVIITTLPQGPPKSKPLIDIPVTENTVNSYMFSKLLPFRNYSIYVSMLNAEGEGPAAETTLSTPNEPTVKDNEPEPTLILGSEYSILSQGADILSEPQKVFYRSEHRIVGVAIHVAKQLVFVAEENGYVFRAVIDGVGSKEAILSPQSDQNFKPVGLSLDWLNDHVYILGEVNHREISYQISRCDLDGRGLTTAIAGLQKKPNHIQVDPYNGYLFWIISGYHSDTGLFRLDLRDISNGVKHNVTPDKLIEGNNLGAFVVDYAKFRVLVPLQDNNTVIAVNLDGYDKEDIRNNTQSPKLNVVKSLAMANGIFYWTNGSDLFMEDHHAEENYYYHNAYPGLSNGTFVAVCVNLPSVQPVPVPVNPPRHLQALLSADKAKISWRSPHLLGIQGKGAWQEWSYALEILENNSLLVSRTNEIKGTFFTVDKLKPNTNYTFRAAAYTSAGRGPWSTEFYAKTLKSSHDRYLIWSSKDGLLQSDVLGEHIHPLIPRSKLGDHEITDMAWYDDVLYFVSNSTLRYYNRTSGLLARFLELESVESIGIDWIGKRIYWSNPTLQSIARATLNGRDQETLPTIAVARELKIDSLHGHIYYSSGNMVEVCQLHGKGRRVYFKIRPFTGKQVMGLTLDLDNERIFWIVRSFERSSLFSAPMANNFISDLDVIETTLEERSLNGPLTHFSGRLLWLQDDHTVIVGDTSGKNLARIKNTRLNGLRSVSVIDPTHHVYPNVSKELNVIPEQIKNESIRIIGNWTAFDIVWDPVETVTYGDVFYELKIHSDQLGEVDTKKELNTSLYHYTKHNLAPYSPLEITIRAFTYWGSCKNTIVKLFSPAAAPSMPTKTRVFVNHLYWPLQNGLNITATVRWNPPLNPNGPLDRYFYFYCSSSGERYDDQNCKESGTDSSKELQAVIANLSKNENYLFQVRATTEVGSSAKTHPFYIKTTQENPLPLILVATSESILEYDMDLNVSSIKIRTGSPAKFLAHIQHEELIFWVNENLELMSYNGLKKVRSKLVTMSGEVLALAIDWIQRIIYWSELEQDGSSSIYQLDLNRNEELHTPVKVLSRKAIIKDLIVLPMNHTLFWLELPNVDSNMGEIVKYNSNTKSEEDFDLIKSDCLNSTFQRIILDTASFSEDKLILVNNNGKLFQYGLISESCVLLKVRYDNTTELIVKDSGHIYLLRNQSISMYNYKQVLQLSIYVPKVYQMLAYYHQSYPKVECLIPADEASTIDYIPELVQKSNQSFLLKLPELESQCVSVKLPGVRYVVTYSELGNVNLNDCDPSLCKVMISYDSLTRIEHLKPYTKYQVKVRVNNYYAEQKKLAAKEGQVAIFSTAPGSPSPPRNITAEPISPTEAIVQWLPPLQFNSDSVSYEVHWRTENPITRVHNRQQRLVTSEENTANNSTDLISINLTKLLPSQTYSIWIQAYSTPETFSSSPVVQIDTFSEPGNITVEESGPYSLKLRWKGNRNITRYVMECTTLANTDYQIIVDSNFDERPEFEREIFIVQNLEPKTSYKFFFRLYYAKRDIAYFWPTDNRFTFETQGHVPSAPGKPKIHHVSGDVYKVTWDPSKENGAPIELYSLEALITRISNRVVRSAKEYEDYEKPAVPLLEPSAFANFSPTVLQSDIPSVDEPEAFEEKWVVYYNGTDTYWIVKDLQPINFYIFRVKSKNSYGWGPYSAISEQVSEYVSPKRRDSLLAAIFAPVVIVGSCIVLLSCVIFFFKHRSANKKIANGTTSALSDVELANLRELPRGGNFIHTTNILYMPGPLTDADVALLPQIRRDQITMSNLLGSGAFGEVYEGCVKNVNNVVETKVAIKTLRKGASEQEKGEFLQEAQLMSNFKHEHILRLIGVCFDADSLYIIMELMQGGDLLSYLRQSRPTLEIPSSLTLLDLISMCVDVASGCKYLEEMHFVHRDLACRNCLVSSVDPQYRVVKIGDFGLARDIYKNDYYRKEGEGLLPVRWMSPESLVDGVFTSQSDIWAFGVLCWEIMTLGQRPYPARNNIEVLQYVRDGGRLDRPADCPDELYQLMLECWSYSPDKRPAFSYCLEVLQCLQDHTSDNIQIMMANSNRIASGGIFNPSYMGSDFNHNHSTGTLKFINREVNEPPTIITPASSTTSTVIPKYLELLYEENDDQRSINIIGDGYEVPISGLEKERTFSNSSTVSRSSSPNLVSSLGKFNSMNAILSVALPPDGEDRPINKSSTLGKESRNLIANDAKPFYSNTQLDSRKNELSRTAM</sequence>
<feature type="domain" description="Fibronectin type-III" evidence="19">
    <location>
        <begin position="613"/>
        <end position="709"/>
    </location>
</feature>
<accession>A0A7R8YZV3</accession>
<evidence type="ECO:0000256" key="10">
    <source>
        <dbReference type="ARBA" id="ARBA00023136"/>
    </source>
</evidence>
<evidence type="ECO:0000256" key="1">
    <source>
        <dbReference type="ARBA" id="ARBA00004167"/>
    </source>
</evidence>
<dbReference type="SMART" id="SM00219">
    <property type="entry name" value="TyrKc"/>
    <property type="match status" value="1"/>
</dbReference>
<keyword evidence="7" id="KW-0418">Kinase</keyword>
<feature type="domain" description="Fibronectin type-III" evidence="19">
    <location>
        <begin position="1583"/>
        <end position="1691"/>
    </location>
</feature>
<dbReference type="GO" id="GO:0005524">
    <property type="term" value="F:ATP binding"/>
    <property type="evidence" value="ECO:0007669"/>
    <property type="project" value="UniProtKB-UniRule"/>
</dbReference>
<comment type="subcellular location">
    <subcellularLocation>
        <location evidence="1">Membrane</location>
        <topology evidence="1">Single-pass membrane protein</topology>
    </subcellularLocation>
</comment>
<keyword evidence="11" id="KW-0829">Tyrosine-protein kinase</keyword>
<keyword evidence="6 15" id="KW-0547">Nucleotide-binding</keyword>
<dbReference type="Pfam" id="PF00041">
    <property type="entry name" value="fn3"/>
    <property type="match status" value="3"/>
</dbReference>
<dbReference type="InterPro" id="IPR008266">
    <property type="entry name" value="Tyr_kinase_AS"/>
</dbReference>
<dbReference type="Gene3D" id="1.10.510.10">
    <property type="entry name" value="Transferase(Phosphotransferase) domain 1"/>
    <property type="match status" value="1"/>
</dbReference>
<evidence type="ECO:0000256" key="15">
    <source>
        <dbReference type="PROSITE-ProRule" id="PRU10141"/>
    </source>
</evidence>
<evidence type="ECO:0000256" key="16">
    <source>
        <dbReference type="RuleBase" id="RU000312"/>
    </source>
</evidence>
<dbReference type="PANTHER" id="PTHR24416">
    <property type="entry name" value="TYROSINE-PROTEIN KINASE RECEPTOR"/>
    <property type="match status" value="1"/>
</dbReference>
<feature type="domain" description="Fibronectin type-III" evidence="19">
    <location>
        <begin position="1079"/>
        <end position="1190"/>
    </location>
</feature>
<dbReference type="GO" id="GO:0032006">
    <property type="term" value="P:regulation of TOR signaling"/>
    <property type="evidence" value="ECO:0007669"/>
    <property type="project" value="TreeGrafter"/>
</dbReference>
<dbReference type="PROSITE" id="PS00239">
    <property type="entry name" value="RECEPTOR_TYR_KIN_II"/>
    <property type="match status" value="1"/>
</dbReference>
<dbReference type="PROSITE" id="PS00107">
    <property type="entry name" value="PROTEIN_KINASE_ATP"/>
    <property type="match status" value="1"/>
</dbReference>
<evidence type="ECO:0000256" key="9">
    <source>
        <dbReference type="ARBA" id="ARBA00022989"/>
    </source>
</evidence>
<dbReference type="PRINTS" id="PR00109">
    <property type="entry name" value="TYRKINASE"/>
</dbReference>
<evidence type="ECO:0000256" key="17">
    <source>
        <dbReference type="SAM" id="Phobius"/>
    </source>
</evidence>
<feature type="binding site" evidence="15">
    <location>
        <position position="2060"/>
    </location>
    <ligand>
        <name>ATP</name>
        <dbReference type="ChEBI" id="CHEBI:30616"/>
    </ligand>
</feature>
<dbReference type="Gene3D" id="3.30.200.20">
    <property type="entry name" value="Phosphorylase Kinase, domain 1"/>
    <property type="match status" value="1"/>
</dbReference>
<dbReference type="InterPro" id="IPR003961">
    <property type="entry name" value="FN3_dom"/>
</dbReference>
<dbReference type="SUPFAM" id="SSF63825">
    <property type="entry name" value="YWTD domain"/>
    <property type="match status" value="3"/>
</dbReference>
<dbReference type="Gene3D" id="2.60.40.10">
    <property type="entry name" value="Immunoglobulins"/>
    <property type="match status" value="7"/>
</dbReference>
<keyword evidence="12 16" id="KW-0675">Receptor</keyword>